<protein>
    <submittedName>
        <fullName evidence="1">Uncharacterized protein</fullName>
    </submittedName>
</protein>
<accession>L7CBM1</accession>
<dbReference type="Proteomes" id="UP000010959">
    <property type="component" value="Unassembled WGS sequence"/>
</dbReference>
<name>L7CBM1_RHOBT</name>
<proteinExistence type="predicted"/>
<comment type="caution">
    <text evidence="1">The sequence shown here is derived from an EMBL/GenBank/DDBJ whole genome shotgun (WGS) entry which is preliminary data.</text>
</comment>
<evidence type="ECO:0000313" key="1">
    <source>
        <dbReference type="EMBL" id="ELP31413.1"/>
    </source>
</evidence>
<dbReference type="AlphaFoldDB" id="L7CBM1"/>
<reference evidence="1 2" key="1">
    <citation type="journal article" date="2013" name="Mar. Genomics">
        <title>Expression of sulfatases in Rhodopirellula baltica and the diversity of sulfatases in the genus Rhodopirellula.</title>
        <authorList>
            <person name="Wegner C.E."/>
            <person name="Richter-Heitmann T."/>
            <person name="Klindworth A."/>
            <person name="Klockow C."/>
            <person name="Richter M."/>
            <person name="Achstetter T."/>
            <person name="Glockner F.O."/>
            <person name="Harder J."/>
        </authorList>
    </citation>
    <scope>NUCLEOTIDE SEQUENCE [LARGE SCALE GENOMIC DNA]</scope>
    <source>
        <strain evidence="1 2">SWK14</strain>
    </source>
</reference>
<evidence type="ECO:0000313" key="2">
    <source>
        <dbReference type="Proteomes" id="UP000010959"/>
    </source>
</evidence>
<dbReference type="EMBL" id="AMWG01000124">
    <property type="protein sequence ID" value="ELP31413.1"/>
    <property type="molecule type" value="Genomic_DNA"/>
</dbReference>
<organism evidence="1 2">
    <name type="scientific">Rhodopirellula baltica SWK14</name>
    <dbReference type="NCBI Taxonomy" id="993516"/>
    <lineage>
        <taxon>Bacteria</taxon>
        <taxon>Pseudomonadati</taxon>
        <taxon>Planctomycetota</taxon>
        <taxon>Planctomycetia</taxon>
        <taxon>Pirellulales</taxon>
        <taxon>Pirellulaceae</taxon>
        <taxon>Rhodopirellula</taxon>
    </lineage>
</organism>
<sequence>MVEECVDEAARRVALGSRIGNYFCICSANHPLRVALVDAISYAIHQSSQLDLIEVGHRIQKPKAQWNYRAGHKHR</sequence>
<gene>
    <name evidence="1" type="ORF">RBSWK_04634</name>
</gene>